<keyword evidence="1" id="KW-1133">Transmembrane helix</keyword>
<sequence length="300" mass="34288">MGKFYKILVNLAEWTVIILGIFSSICTIYTTFRDSHDATNRVILVILLLTLLCLFIMFGVKLAKQKLDFLNKNFYLSDVFHISNHISRDCMFDIERSKNDSKLVMDALYARFEQLINTETQALADILSELLKEDVSVCIKYFENEVDNLLDGILVTLSRSSQTARDRRNNMRKLKVSEAAEYSGIALNHGNYYFIDDIKSNSNYTNSNGTKFYNTKIVVPIRAFSRVTNTFIYKGFICADCLKAGVFSNNDSTGLETYINIMCGFADKLFVYFGDYNNYKKGLINKNQSEEEVAYSNGNS</sequence>
<keyword evidence="1" id="KW-0472">Membrane</keyword>
<gene>
    <name evidence="2" type="ORF">CSCA_5226</name>
</gene>
<protein>
    <submittedName>
        <fullName evidence="2">Uncharacterized protein</fullName>
    </submittedName>
</protein>
<dbReference type="KEGG" id="csq:CSCA_5226"/>
<evidence type="ECO:0000313" key="2">
    <source>
        <dbReference type="EMBL" id="AKA72351.1"/>
    </source>
</evidence>
<feature type="transmembrane region" description="Helical" evidence="1">
    <location>
        <begin position="7"/>
        <end position="30"/>
    </location>
</feature>
<accession>A0A0E3GSM9</accession>
<dbReference type="EMBL" id="CP009933">
    <property type="protein sequence ID" value="AKA72351.1"/>
    <property type="molecule type" value="Genomic_DNA"/>
</dbReference>
<dbReference type="STRING" id="1548.CSCA_5226"/>
<organism evidence="2 3">
    <name type="scientific">Clostridium scatologenes</name>
    <dbReference type="NCBI Taxonomy" id="1548"/>
    <lineage>
        <taxon>Bacteria</taxon>
        <taxon>Bacillati</taxon>
        <taxon>Bacillota</taxon>
        <taxon>Clostridia</taxon>
        <taxon>Eubacteriales</taxon>
        <taxon>Clostridiaceae</taxon>
        <taxon>Clostridium</taxon>
    </lineage>
</organism>
<proteinExistence type="predicted"/>
<reference evidence="2 3" key="1">
    <citation type="journal article" date="2015" name="J. Biotechnol.">
        <title>Complete genome sequence of a malodorant-producing acetogen, Clostridium scatologenes ATCC 25775(T).</title>
        <authorList>
            <person name="Zhu Z."/>
            <person name="Guo T."/>
            <person name="Zheng H."/>
            <person name="Song T."/>
            <person name="Ouyang P."/>
            <person name="Xie J."/>
        </authorList>
    </citation>
    <scope>NUCLEOTIDE SEQUENCE [LARGE SCALE GENOMIC DNA]</scope>
    <source>
        <strain evidence="2 3">ATCC 25775</strain>
    </source>
</reference>
<dbReference type="Proteomes" id="UP000033115">
    <property type="component" value="Chromosome"/>
</dbReference>
<dbReference type="HOGENOM" id="CLU_926548_0_0_9"/>
<feature type="transmembrane region" description="Helical" evidence="1">
    <location>
        <begin position="42"/>
        <end position="63"/>
    </location>
</feature>
<evidence type="ECO:0000313" key="3">
    <source>
        <dbReference type="Proteomes" id="UP000033115"/>
    </source>
</evidence>
<dbReference type="RefSeq" id="WP_026366532.1">
    <property type="nucleotide sequence ID" value="NZ_CP009933.1"/>
</dbReference>
<dbReference type="AlphaFoldDB" id="A0A0E3GSM9"/>
<evidence type="ECO:0000256" key="1">
    <source>
        <dbReference type="SAM" id="Phobius"/>
    </source>
</evidence>
<name>A0A0E3GSM9_CLOSL</name>
<keyword evidence="1" id="KW-0812">Transmembrane</keyword>
<keyword evidence="3" id="KW-1185">Reference proteome</keyword>